<dbReference type="OrthoDB" id="9813903at2"/>
<dbReference type="InterPro" id="IPR052155">
    <property type="entry name" value="Biofilm_reg_signaling"/>
</dbReference>
<dbReference type="CDD" id="cd01948">
    <property type="entry name" value="EAL"/>
    <property type="match status" value="1"/>
</dbReference>
<dbReference type="PANTHER" id="PTHR44757:SF2">
    <property type="entry name" value="BIOFILM ARCHITECTURE MAINTENANCE PROTEIN MBAA"/>
    <property type="match status" value="1"/>
</dbReference>
<evidence type="ECO:0000256" key="2">
    <source>
        <dbReference type="ARBA" id="ARBA00022475"/>
    </source>
</evidence>
<dbReference type="InterPro" id="IPR043128">
    <property type="entry name" value="Rev_trsase/Diguanyl_cyclase"/>
</dbReference>
<feature type="transmembrane region" description="Helical" evidence="7">
    <location>
        <begin position="290"/>
        <end position="311"/>
    </location>
</feature>
<dbReference type="CDD" id="cd12914">
    <property type="entry name" value="PDC1_DGC_like"/>
    <property type="match status" value="1"/>
</dbReference>
<dbReference type="InterPro" id="IPR000160">
    <property type="entry name" value="GGDEF_dom"/>
</dbReference>
<dbReference type="InterPro" id="IPR033479">
    <property type="entry name" value="dCache_1"/>
</dbReference>
<keyword evidence="4 7" id="KW-1133">Transmembrane helix</keyword>
<comment type="subcellular location">
    <subcellularLocation>
        <location evidence="1">Cell membrane</location>
        <topology evidence="1">Multi-pass membrane protein</topology>
    </subcellularLocation>
</comment>
<feature type="domain" description="GGDEF" evidence="9">
    <location>
        <begin position="359"/>
        <end position="494"/>
    </location>
</feature>
<accession>A0A2V4TB73</accession>
<dbReference type="FunFam" id="3.30.70.270:FF:000001">
    <property type="entry name" value="Diguanylate cyclase domain protein"/>
    <property type="match status" value="1"/>
</dbReference>
<evidence type="ECO:0000313" key="10">
    <source>
        <dbReference type="EMBL" id="PYE20516.1"/>
    </source>
</evidence>
<dbReference type="PANTHER" id="PTHR44757">
    <property type="entry name" value="DIGUANYLATE CYCLASE DGCP"/>
    <property type="match status" value="1"/>
</dbReference>
<dbReference type="CDD" id="cd01949">
    <property type="entry name" value="GGDEF"/>
    <property type="match status" value="1"/>
</dbReference>
<evidence type="ECO:0000256" key="3">
    <source>
        <dbReference type="ARBA" id="ARBA00022692"/>
    </source>
</evidence>
<evidence type="ECO:0000313" key="11">
    <source>
        <dbReference type="Proteomes" id="UP000247772"/>
    </source>
</evidence>
<dbReference type="InterPro" id="IPR029787">
    <property type="entry name" value="Nucleotide_cyclase"/>
</dbReference>
<dbReference type="Pfam" id="PF02743">
    <property type="entry name" value="dCache_1"/>
    <property type="match status" value="1"/>
</dbReference>
<comment type="caution">
    <text evidence="10">The sequence shown here is derived from an EMBL/GenBank/DDBJ whole genome shotgun (WGS) entry which is preliminary data.</text>
</comment>
<evidence type="ECO:0000256" key="5">
    <source>
        <dbReference type="ARBA" id="ARBA00023136"/>
    </source>
</evidence>
<evidence type="ECO:0000259" key="9">
    <source>
        <dbReference type="PROSITE" id="PS50887"/>
    </source>
</evidence>
<organism evidence="10 11">
    <name type="scientific">Paraburkholderia silvatlantica</name>
    <dbReference type="NCBI Taxonomy" id="321895"/>
    <lineage>
        <taxon>Bacteria</taxon>
        <taxon>Pseudomonadati</taxon>
        <taxon>Pseudomonadota</taxon>
        <taxon>Betaproteobacteria</taxon>
        <taxon>Burkholderiales</taxon>
        <taxon>Burkholderiaceae</taxon>
        <taxon>Paraburkholderia</taxon>
    </lineage>
</organism>
<evidence type="ECO:0000256" key="6">
    <source>
        <dbReference type="SAM" id="MobiDB-lite"/>
    </source>
</evidence>
<feature type="domain" description="EAL" evidence="8">
    <location>
        <begin position="503"/>
        <end position="757"/>
    </location>
</feature>
<dbReference type="Gene3D" id="3.30.450.20">
    <property type="entry name" value="PAS domain"/>
    <property type="match status" value="2"/>
</dbReference>
<dbReference type="Proteomes" id="UP000247772">
    <property type="component" value="Unassembled WGS sequence"/>
</dbReference>
<reference evidence="10 11" key="1">
    <citation type="submission" date="2018-06" db="EMBL/GenBank/DDBJ databases">
        <title>Genomic Encyclopedia of Type Strains, Phase IV (KMG-V): Genome sequencing to study the core and pangenomes of soil and plant-associated prokaryotes.</title>
        <authorList>
            <person name="Whitman W."/>
        </authorList>
    </citation>
    <scope>NUCLEOTIDE SEQUENCE [LARGE SCALE GENOMIC DNA]</scope>
    <source>
        <strain evidence="10 11">SRCL-318</strain>
    </source>
</reference>
<dbReference type="PROSITE" id="PS50887">
    <property type="entry name" value="GGDEF"/>
    <property type="match status" value="1"/>
</dbReference>
<evidence type="ECO:0000259" key="8">
    <source>
        <dbReference type="PROSITE" id="PS50883"/>
    </source>
</evidence>
<dbReference type="SMART" id="SM00052">
    <property type="entry name" value="EAL"/>
    <property type="match status" value="1"/>
</dbReference>
<evidence type="ECO:0000256" key="4">
    <source>
        <dbReference type="ARBA" id="ARBA00022989"/>
    </source>
</evidence>
<gene>
    <name evidence="10" type="ORF">C7410_11654</name>
</gene>
<dbReference type="SUPFAM" id="SSF55073">
    <property type="entry name" value="Nucleotide cyclase"/>
    <property type="match status" value="1"/>
</dbReference>
<dbReference type="PROSITE" id="PS50883">
    <property type="entry name" value="EAL"/>
    <property type="match status" value="1"/>
</dbReference>
<feature type="transmembrane region" description="Helical" evidence="7">
    <location>
        <begin position="14"/>
        <end position="35"/>
    </location>
</feature>
<dbReference type="Gene3D" id="3.30.70.270">
    <property type="match status" value="1"/>
</dbReference>
<keyword evidence="3 7" id="KW-0812">Transmembrane</keyword>
<dbReference type="RefSeq" id="WP_110856030.1">
    <property type="nucleotide sequence ID" value="NZ_QJSQ01000016.1"/>
</dbReference>
<dbReference type="SUPFAM" id="SSF141868">
    <property type="entry name" value="EAL domain-like"/>
    <property type="match status" value="1"/>
</dbReference>
<dbReference type="AlphaFoldDB" id="A0A2V4TB73"/>
<dbReference type="InterPro" id="IPR001633">
    <property type="entry name" value="EAL_dom"/>
</dbReference>
<evidence type="ECO:0000256" key="7">
    <source>
        <dbReference type="SAM" id="Phobius"/>
    </source>
</evidence>
<protein>
    <submittedName>
        <fullName evidence="10">Diguanylate cyclase (GGDEF)-like protein</fullName>
    </submittedName>
</protein>
<dbReference type="SMART" id="SM00267">
    <property type="entry name" value="GGDEF"/>
    <property type="match status" value="1"/>
</dbReference>
<proteinExistence type="predicted"/>
<dbReference type="EMBL" id="QJSQ01000016">
    <property type="protein sequence ID" value="PYE20516.1"/>
    <property type="molecule type" value="Genomic_DNA"/>
</dbReference>
<dbReference type="Gene3D" id="3.20.20.450">
    <property type="entry name" value="EAL domain"/>
    <property type="match status" value="1"/>
</dbReference>
<dbReference type="InterPro" id="IPR035919">
    <property type="entry name" value="EAL_sf"/>
</dbReference>
<evidence type="ECO:0000256" key="1">
    <source>
        <dbReference type="ARBA" id="ARBA00004651"/>
    </source>
</evidence>
<dbReference type="GO" id="GO:0005886">
    <property type="term" value="C:plasma membrane"/>
    <property type="evidence" value="ECO:0007669"/>
    <property type="project" value="UniProtKB-SubCell"/>
</dbReference>
<dbReference type="Pfam" id="PF00563">
    <property type="entry name" value="EAL"/>
    <property type="match status" value="1"/>
</dbReference>
<dbReference type="CDD" id="cd12915">
    <property type="entry name" value="PDC2_DGC_like"/>
    <property type="match status" value="1"/>
</dbReference>
<feature type="compositionally biased region" description="Low complexity" evidence="6">
    <location>
        <begin position="759"/>
        <end position="771"/>
    </location>
</feature>
<dbReference type="GO" id="GO:0003824">
    <property type="term" value="F:catalytic activity"/>
    <property type="evidence" value="ECO:0007669"/>
    <property type="project" value="UniProtKB-ARBA"/>
</dbReference>
<sequence length="792" mass="87593">MIRFPTSLFTRPALFIYAGIGITLATTGVTVASLYEMRLDAMAQARVAAQNLVISLQKEIERNLDIYQLAMRDVATSAETPSIIRLPPEVRQLVAFSSAANAAELGALFATDAAGKLILDSRSIPPRKLSVSGRDYFQIQRLQSNAGLYISAPFLPYAEEPEIPQIALSRRLEDKDGQFAGIVAGTLRLSYFRHLFEDSILGRHDTITLLRMDGTVLMRQPFHVGDIGKSLAGGHSFEPLVRSGQGTYIDIAVLDHVERLYTFRRIGSYPLVVVVGFATDDIFAGWRKRAITIGIVSVILDALLILLLLMFSRQLRKRLAMERRLQRLAWFDSLTGLPNRVQLQREALRMLTEAKRTGTTLAVLFIDLDRFKRVNDTQGHSAGDEVLREIARRLQDQIHTGDVIGRLGGDEFLAVLRECDVLKAKHVAGRILQAVFQPILINSKQDTRITISASIGIALSPLDGEETDILLRNADLAMYRAKSAGRNQMQFYAPEYERQAKEQLELEIALQRALRANALSVAYQPKVDATGVLCGVEALVRWDDDRQGSIAPDRFIAIAEESGLIAEMDAWVMGEACRQLAQWRAEGLDVPNVSVNVCAADFKRPDYPGFVIATLQFHGLAAADLTLEMTERVLFDESVADIRKSLDAIHALGVALSIDDFGTGYSSLSYLHRFAVKELKIDKSFVQGIGRDAMAESLTQTLVRLGKILKLTVTAEGVETHAQRDFLRTHGCHLYQGFLFSPPLAPHDFARWVRALPAASPTSFSPSRPSPQANPAKGVRFATNCAEKAVDP</sequence>
<dbReference type="Pfam" id="PF00990">
    <property type="entry name" value="GGDEF"/>
    <property type="match status" value="1"/>
</dbReference>
<keyword evidence="5 7" id="KW-0472">Membrane</keyword>
<dbReference type="NCBIfam" id="TIGR00254">
    <property type="entry name" value="GGDEF"/>
    <property type="match status" value="1"/>
</dbReference>
<name>A0A2V4TB73_9BURK</name>
<keyword evidence="2" id="KW-1003">Cell membrane</keyword>
<feature type="region of interest" description="Disordered" evidence="6">
    <location>
        <begin position="759"/>
        <end position="780"/>
    </location>
</feature>